<name>A0A926DQ51_9FIRM</name>
<sequence>MVWVVLALEGILLILFVVSHWRYHKSKIQFSIRFDGKKAGIERILTPLGMLIVVNILHVKFAKDYKKAAFEDIRQMVPAGDTKQLYQIFIAQKVGMALGILFLCNACLVFSMSASSNSKGEAFNGVSIDRPEYQQGDAGERLLLSARFEDTVIQREVVVTVPEQQPDAIQRRQELEEAKAYLQDYFHELGTIREDIKLPDHRKSVNFFYSSGLPEYIRDDGRLRRENLPREETEVPMQVILRSGEEEAAITFSLVLAGKTEDLEAQVEEMVENLNAGVYSTATEVLLPANGAGAVRYEWQKVEKRPAFLLWVLLIWLIPFLLFIGRDRELKKAVEQRREAMRIAYPEVINRFVILLGAGLSTQRAWTKITDDYLEKRKGLEGTIQPIYEEMQIASLQMQNGTSPKEALEQFAARVKVKEIRQFVSVLSQNLKRGDEFIITHLRELNSQAWELRKKYVQEKSEEVDTKLLIPMMLMLVVILIVVLAPAIMTMQIG</sequence>
<dbReference type="Proteomes" id="UP000657006">
    <property type="component" value="Unassembled WGS sequence"/>
</dbReference>
<feature type="transmembrane region" description="Helical" evidence="1">
    <location>
        <begin position="85"/>
        <end position="110"/>
    </location>
</feature>
<dbReference type="PANTHER" id="PTHR35007">
    <property type="entry name" value="INTEGRAL MEMBRANE PROTEIN-RELATED"/>
    <property type="match status" value="1"/>
</dbReference>
<reference evidence="2" key="1">
    <citation type="submission" date="2020-08" db="EMBL/GenBank/DDBJ databases">
        <title>Genome public.</title>
        <authorList>
            <person name="Liu C."/>
            <person name="Sun Q."/>
        </authorList>
    </citation>
    <scope>NUCLEOTIDE SEQUENCE</scope>
    <source>
        <strain evidence="2">NSJ-32</strain>
    </source>
</reference>
<gene>
    <name evidence="2" type="ORF">H8730_02795</name>
</gene>
<protein>
    <submittedName>
        <fullName evidence="2">Type II secretion system F family protein</fullName>
    </submittedName>
</protein>
<keyword evidence="3" id="KW-1185">Reference proteome</keyword>
<dbReference type="PANTHER" id="PTHR35007:SF2">
    <property type="entry name" value="PILUS ASSEMBLE PROTEIN"/>
    <property type="match status" value="1"/>
</dbReference>
<evidence type="ECO:0000313" key="3">
    <source>
        <dbReference type="Proteomes" id="UP000657006"/>
    </source>
</evidence>
<evidence type="ECO:0000313" key="2">
    <source>
        <dbReference type="EMBL" id="MBC8542476.1"/>
    </source>
</evidence>
<proteinExistence type="predicted"/>
<feature type="transmembrane region" description="Helical" evidence="1">
    <location>
        <begin position="468"/>
        <end position="489"/>
    </location>
</feature>
<keyword evidence="1" id="KW-0812">Transmembrane</keyword>
<keyword evidence="1" id="KW-1133">Transmembrane helix</keyword>
<evidence type="ECO:0000256" key="1">
    <source>
        <dbReference type="SAM" id="Phobius"/>
    </source>
</evidence>
<feature type="transmembrane region" description="Helical" evidence="1">
    <location>
        <begin position="306"/>
        <end position="325"/>
    </location>
</feature>
<organism evidence="2 3">
    <name type="scientific">Bianquea renquensis</name>
    <dbReference type="NCBI Taxonomy" id="2763661"/>
    <lineage>
        <taxon>Bacteria</taxon>
        <taxon>Bacillati</taxon>
        <taxon>Bacillota</taxon>
        <taxon>Clostridia</taxon>
        <taxon>Eubacteriales</taxon>
        <taxon>Bianqueaceae</taxon>
        <taxon>Bianquea</taxon>
    </lineage>
</organism>
<keyword evidence="1" id="KW-0472">Membrane</keyword>
<comment type="caution">
    <text evidence="2">The sequence shown here is derived from an EMBL/GenBank/DDBJ whole genome shotgun (WGS) entry which is preliminary data.</text>
</comment>
<dbReference type="RefSeq" id="WP_177716626.1">
    <property type="nucleotide sequence ID" value="NZ_JACRSQ010000002.1"/>
</dbReference>
<dbReference type="EMBL" id="JACRSQ010000002">
    <property type="protein sequence ID" value="MBC8542476.1"/>
    <property type="molecule type" value="Genomic_DNA"/>
</dbReference>
<feature type="transmembrane region" description="Helical" evidence="1">
    <location>
        <begin position="44"/>
        <end position="62"/>
    </location>
</feature>
<feature type="transmembrane region" description="Helical" evidence="1">
    <location>
        <begin position="6"/>
        <end position="23"/>
    </location>
</feature>
<dbReference type="AlphaFoldDB" id="A0A926DQ51"/>
<accession>A0A926DQ51</accession>